<proteinExistence type="predicted"/>
<evidence type="ECO:0000313" key="2">
    <source>
        <dbReference type="Proteomes" id="UP001470230"/>
    </source>
</evidence>
<organism evidence="1 2">
    <name type="scientific">Tritrichomonas musculus</name>
    <dbReference type="NCBI Taxonomy" id="1915356"/>
    <lineage>
        <taxon>Eukaryota</taxon>
        <taxon>Metamonada</taxon>
        <taxon>Parabasalia</taxon>
        <taxon>Tritrichomonadida</taxon>
        <taxon>Tritrichomonadidae</taxon>
        <taxon>Tritrichomonas</taxon>
    </lineage>
</organism>
<dbReference type="InterPro" id="IPR029071">
    <property type="entry name" value="Ubiquitin-like_domsf"/>
</dbReference>
<dbReference type="Proteomes" id="UP001470230">
    <property type="component" value="Unassembled WGS sequence"/>
</dbReference>
<name>A0ABR2K4L9_9EUKA</name>
<dbReference type="EMBL" id="JAPFFF010000008">
    <property type="protein sequence ID" value="KAK8885020.1"/>
    <property type="molecule type" value="Genomic_DNA"/>
</dbReference>
<accession>A0ABR2K4L9</accession>
<protein>
    <submittedName>
        <fullName evidence="1">Uncharacterized protein</fullName>
    </submittedName>
</protein>
<reference evidence="1 2" key="1">
    <citation type="submission" date="2024-04" db="EMBL/GenBank/DDBJ databases">
        <title>Tritrichomonas musculus Genome.</title>
        <authorList>
            <person name="Alves-Ferreira E."/>
            <person name="Grigg M."/>
            <person name="Lorenzi H."/>
            <person name="Galac M."/>
        </authorList>
    </citation>
    <scope>NUCLEOTIDE SEQUENCE [LARGE SCALE GENOMIC DNA]</scope>
    <source>
        <strain evidence="1 2">EAF2021</strain>
    </source>
</reference>
<dbReference type="SUPFAM" id="SSF54236">
    <property type="entry name" value="Ubiquitin-like"/>
    <property type="match status" value="1"/>
</dbReference>
<comment type="caution">
    <text evidence="1">The sequence shown here is derived from an EMBL/GenBank/DDBJ whole genome shotgun (WGS) entry which is preliminary data.</text>
</comment>
<evidence type="ECO:0000313" key="1">
    <source>
        <dbReference type="EMBL" id="KAK8885020.1"/>
    </source>
</evidence>
<keyword evidence="2" id="KW-1185">Reference proteome</keyword>
<gene>
    <name evidence="1" type="ORF">M9Y10_044148</name>
</gene>
<sequence length="186" mass="21166">MLQIKVLGLVDTTISVSPYDSIENALTTLGVSNCHVVFKNTVLTNALSFAFYKINQNDTIYVVSKKDKRQKASIINSKLSTPKSLSPETVQKMHVVFDAKYGKRLKDPENVFNCLKGFFDPTSSREAARVNDLFRQRIENNPSSFRKIYSRLSDLRKKPFLEEHHFPTILPEKALEPSTQFLPNLA</sequence>